<name>A0A0L6CX60_9RHOB</name>
<gene>
    <name evidence="6" type="primary">crp_1</name>
    <name evidence="6" type="ORF">ROTO_10490</name>
</gene>
<reference evidence="7" key="1">
    <citation type="submission" date="2015-07" db="EMBL/GenBank/DDBJ databases">
        <title>Draft Genome Sequence of Roseovarius tolerans EL-164, a producer of N-Acylated Alanine Methyl Esters (NAMEs).</title>
        <authorList>
            <person name="Voget S."/>
            <person name="Bruns H."/>
            <person name="Wagner-Doebler I."/>
            <person name="Schulz S."/>
            <person name="Daniel R."/>
        </authorList>
    </citation>
    <scope>NUCLEOTIDE SEQUENCE [LARGE SCALE GENOMIC DNA]</scope>
    <source>
        <strain evidence="7">EL-164</strain>
    </source>
</reference>
<dbReference type="InterPro" id="IPR050397">
    <property type="entry name" value="Env_Response_Regulators"/>
</dbReference>
<evidence type="ECO:0000256" key="3">
    <source>
        <dbReference type="ARBA" id="ARBA00023163"/>
    </source>
</evidence>
<dbReference type="SUPFAM" id="SSF46785">
    <property type="entry name" value="Winged helix' DNA-binding domain"/>
    <property type="match status" value="1"/>
</dbReference>
<dbReference type="OrthoDB" id="9786503at2"/>
<keyword evidence="6" id="KW-0675">Receptor</keyword>
<dbReference type="Pfam" id="PF00027">
    <property type="entry name" value="cNMP_binding"/>
    <property type="match status" value="1"/>
</dbReference>
<dbReference type="PATRIC" id="fig|74031.6.peg.1075"/>
<dbReference type="PROSITE" id="PS51063">
    <property type="entry name" value="HTH_CRP_2"/>
    <property type="match status" value="1"/>
</dbReference>
<dbReference type="STRING" id="74031.SAMN04488077_111109"/>
<keyword evidence="1" id="KW-0805">Transcription regulation</keyword>
<keyword evidence="7" id="KW-1185">Reference proteome</keyword>
<dbReference type="SMART" id="SM00100">
    <property type="entry name" value="cNMP"/>
    <property type="match status" value="1"/>
</dbReference>
<dbReference type="InterPro" id="IPR018490">
    <property type="entry name" value="cNMP-bd_dom_sf"/>
</dbReference>
<dbReference type="PANTHER" id="PTHR24567">
    <property type="entry name" value="CRP FAMILY TRANSCRIPTIONAL REGULATORY PROTEIN"/>
    <property type="match status" value="1"/>
</dbReference>
<evidence type="ECO:0000313" key="6">
    <source>
        <dbReference type="EMBL" id="KNX42351.1"/>
    </source>
</evidence>
<dbReference type="Gene3D" id="2.60.120.10">
    <property type="entry name" value="Jelly Rolls"/>
    <property type="match status" value="1"/>
</dbReference>
<dbReference type="CDD" id="cd00038">
    <property type="entry name" value="CAP_ED"/>
    <property type="match status" value="1"/>
</dbReference>
<dbReference type="PROSITE" id="PS50042">
    <property type="entry name" value="CNMP_BINDING_3"/>
    <property type="match status" value="1"/>
</dbReference>
<dbReference type="GO" id="GO:0003677">
    <property type="term" value="F:DNA binding"/>
    <property type="evidence" value="ECO:0007669"/>
    <property type="project" value="UniProtKB-KW"/>
</dbReference>
<feature type="domain" description="HTH crp-type" evidence="5">
    <location>
        <begin position="151"/>
        <end position="224"/>
    </location>
</feature>
<dbReference type="Proteomes" id="UP000037046">
    <property type="component" value="Unassembled WGS sequence"/>
</dbReference>
<dbReference type="GO" id="GO:0003700">
    <property type="term" value="F:DNA-binding transcription factor activity"/>
    <property type="evidence" value="ECO:0007669"/>
    <property type="project" value="TreeGrafter"/>
</dbReference>
<evidence type="ECO:0000256" key="2">
    <source>
        <dbReference type="ARBA" id="ARBA00023125"/>
    </source>
</evidence>
<sequence length="233" mass="25413">MKIAASQKERFLRACPLFDGLEPEVITRMAMRARGVALAKGEALFHEGDPSDGLYVLCSGLVQVSITDADGNTLVLALPEHGAPLGEMTLVTPDPRSATVTALEDSVLLHVGTGTMVALLAEEPALARHLIAFLSRRLRQSNDSLHRFAFDNLQRRLLQKLTELGLQHGDLRPEGLSLGRKFSQTALAEMLGVTREAVNKQLKLLQDQGDIEIETGVIRLCHPAEIIKNTPNL</sequence>
<evidence type="ECO:0000256" key="1">
    <source>
        <dbReference type="ARBA" id="ARBA00023015"/>
    </source>
</evidence>
<keyword evidence="2" id="KW-0238">DNA-binding</keyword>
<dbReference type="AlphaFoldDB" id="A0A0L6CX60"/>
<keyword evidence="3" id="KW-0804">Transcription</keyword>
<dbReference type="InterPro" id="IPR036388">
    <property type="entry name" value="WH-like_DNA-bd_sf"/>
</dbReference>
<dbReference type="InterPro" id="IPR036390">
    <property type="entry name" value="WH_DNA-bd_sf"/>
</dbReference>
<dbReference type="GO" id="GO:0005829">
    <property type="term" value="C:cytosol"/>
    <property type="evidence" value="ECO:0007669"/>
    <property type="project" value="TreeGrafter"/>
</dbReference>
<dbReference type="RefSeq" id="WP_050661978.1">
    <property type="nucleotide sequence ID" value="NZ_CP118494.1"/>
</dbReference>
<dbReference type="InterPro" id="IPR014710">
    <property type="entry name" value="RmlC-like_jellyroll"/>
</dbReference>
<dbReference type="Gene3D" id="1.10.10.10">
    <property type="entry name" value="Winged helix-like DNA-binding domain superfamily/Winged helix DNA-binding domain"/>
    <property type="match status" value="1"/>
</dbReference>
<dbReference type="Pfam" id="PF13545">
    <property type="entry name" value="HTH_Crp_2"/>
    <property type="match status" value="1"/>
</dbReference>
<evidence type="ECO:0000313" key="7">
    <source>
        <dbReference type="Proteomes" id="UP000037046"/>
    </source>
</evidence>
<organism evidence="6 7">
    <name type="scientific">Roseovarius tolerans</name>
    <dbReference type="NCBI Taxonomy" id="74031"/>
    <lineage>
        <taxon>Bacteria</taxon>
        <taxon>Pseudomonadati</taxon>
        <taxon>Pseudomonadota</taxon>
        <taxon>Alphaproteobacteria</taxon>
        <taxon>Rhodobacterales</taxon>
        <taxon>Roseobacteraceae</taxon>
        <taxon>Roseovarius</taxon>
    </lineage>
</organism>
<feature type="domain" description="Cyclic nucleotide-binding" evidence="4">
    <location>
        <begin position="17"/>
        <end position="137"/>
    </location>
</feature>
<comment type="caution">
    <text evidence="6">The sequence shown here is derived from an EMBL/GenBank/DDBJ whole genome shotgun (WGS) entry which is preliminary data.</text>
</comment>
<dbReference type="SMART" id="SM00419">
    <property type="entry name" value="HTH_CRP"/>
    <property type="match status" value="1"/>
</dbReference>
<dbReference type="PANTHER" id="PTHR24567:SF74">
    <property type="entry name" value="HTH-TYPE TRANSCRIPTIONAL REGULATOR ARCR"/>
    <property type="match status" value="1"/>
</dbReference>
<proteinExistence type="predicted"/>
<dbReference type="EMBL" id="LGVV01000009">
    <property type="protein sequence ID" value="KNX42351.1"/>
    <property type="molecule type" value="Genomic_DNA"/>
</dbReference>
<dbReference type="InterPro" id="IPR000595">
    <property type="entry name" value="cNMP-bd_dom"/>
</dbReference>
<evidence type="ECO:0000259" key="4">
    <source>
        <dbReference type="PROSITE" id="PS50042"/>
    </source>
</evidence>
<protein>
    <submittedName>
        <fullName evidence="6">cAMP receptor protein</fullName>
    </submittedName>
</protein>
<evidence type="ECO:0000259" key="5">
    <source>
        <dbReference type="PROSITE" id="PS51063"/>
    </source>
</evidence>
<dbReference type="InterPro" id="IPR012318">
    <property type="entry name" value="HTH_CRP"/>
</dbReference>
<dbReference type="SUPFAM" id="SSF51206">
    <property type="entry name" value="cAMP-binding domain-like"/>
    <property type="match status" value="1"/>
</dbReference>
<accession>A0A0L6CX60</accession>